<reference evidence="1" key="1">
    <citation type="submission" date="2018-12" db="EMBL/GenBank/DDBJ databases">
        <authorList>
            <person name="Will S."/>
            <person name="Neumann-Schaal M."/>
            <person name="Henke P."/>
        </authorList>
    </citation>
    <scope>NUCLEOTIDE SEQUENCE</scope>
    <source>
        <strain evidence="1">PCC 7102</strain>
    </source>
</reference>
<keyword evidence="2" id="KW-1185">Reference proteome</keyword>
<dbReference type="RefSeq" id="WP_127079055.1">
    <property type="nucleotide sequence ID" value="NZ_RSCL01000001.1"/>
</dbReference>
<dbReference type="Proteomes" id="UP000271624">
    <property type="component" value="Unassembled WGS sequence"/>
</dbReference>
<dbReference type="EMBL" id="RSCL01000001">
    <property type="protein sequence ID" value="RUT10323.1"/>
    <property type="molecule type" value="Genomic_DNA"/>
</dbReference>
<protein>
    <submittedName>
        <fullName evidence="1">Uncharacterized protein</fullName>
    </submittedName>
</protein>
<dbReference type="AlphaFoldDB" id="A0A433VW52"/>
<sequence length="229" mass="25124">MKLTFLSKTVRTLGLMTLLSVMVGTSVQQSVQAQTQSTADFLEQSKACDRAMKEDGEEMDGGYFFDDFKGLNLTDQQKKAYEVLDAQAEAKRAEIYKGSISVADPAAILSFSSSPGVSVPPDVQAAIQEALNSNPKMDQEAALNQKFGKYGRFIGSYITYFTPEQETQLSQIGKDFYSQVQDLMTPEQQPQYSKNLAARLRINAACDVKGPISSYPALGQISDTIPTKK</sequence>
<organism evidence="1 2">
    <name type="scientific">Dulcicalothrix desertica PCC 7102</name>
    <dbReference type="NCBI Taxonomy" id="232991"/>
    <lineage>
        <taxon>Bacteria</taxon>
        <taxon>Bacillati</taxon>
        <taxon>Cyanobacteriota</taxon>
        <taxon>Cyanophyceae</taxon>
        <taxon>Nostocales</taxon>
        <taxon>Calotrichaceae</taxon>
        <taxon>Dulcicalothrix</taxon>
    </lineage>
</organism>
<name>A0A433VW52_9CYAN</name>
<accession>A0A433VW52</accession>
<gene>
    <name evidence="1" type="ORF">DSM106972_008180</name>
</gene>
<evidence type="ECO:0000313" key="1">
    <source>
        <dbReference type="EMBL" id="RUT10323.1"/>
    </source>
</evidence>
<proteinExistence type="predicted"/>
<evidence type="ECO:0000313" key="2">
    <source>
        <dbReference type="Proteomes" id="UP000271624"/>
    </source>
</evidence>
<comment type="caution">
    <text evidence="1">The sequence shown here is derived from an EMBL/GenBank/DDBJ whole genome shotgun (WGS) entry which is preliminary data.</text>
</comment>
<reference evidence="1" key="2">
    <citation type="journal article" date="2019" name="Genome Biol. Evol.">
        <title>Day and night: Metabolic profiles and evolutionary relationships of six axenic non-marine cyanobacteria.</title>
        <authorList>
            <person name="Will S.E."/>
            <person name="Henke P."/>
            <person name="Boedeker C."/>
            <person name="Huang S."/>
            <person name="Brinkmann H."/>
            <person name="Rohde M."/>
            <person name="Jarek M."/>
            <person name="Friedl T."/>
            <person name="Seufert S."/>
            <person name="Schumacher M."/>
            <person name="Overmann J."/>
            <person name="Neumann-Schaal M."/>
            <person name="Petersen J."/>
        </authorList>
    </citation>
    <scope>NUCLEOTIDE SEQUENCE [LARGE SCALE GENOMIC DNA]</scope>
    <source>
        <strain evidence="1">PCC 7102</strain>
    </source>
</reference>